<comment type="catalytic activity">
    <reaction evidence="1">
        <text>Transfers a segment of a (1-&gt;4)-alpha-D-glucan to a new position in an acceptor, which may be glucose or a (1-&gt;4)-alpha-D-glucan.</text>
        <dbReference type="EC" id="2.4.1.25"/>
    </reaction>
</comment>
<dbReference type="RefSeq" id="WP_089765834.1">
    <property type="nucleotide sequence ID" value="NZ_BKAT01000063.1"/>
</dbReference>
<dbReference type="AlphaFoldDB" id="A0A1H4GGS3"/>
<dbReference type="Proteomes" id="UP000199656">
    <property type="component" value="Unassembled WGS sequence"/>
</dbReference>
<dbReference type="GO" id="GO:2001070">
    <property type="term" value="F:starch binding"/>
    <property type="evidence" value="ECO:0007669"/>
    <property type="project" value="InterPro"/>
</dbReference>
<evidence type="ECO:0000259" key="12">
    <source>
        <dbReference type="PROSITE" id="PS51166"/>
    </source>
</evidence>
<evidence type="ECO:0000313" key="13">
    <source>
        <dbReference type="EMBL" id="SEB08806.1"/>
    </source>
</evidence>
<evidence type="ECO:0000256" key="1">
    <source>
        <dbReference type="ARBA" id="ARBA00000439"/>
    </source>
</evidence>
<evidence type="ECO:0000256" key="6">
    <source>
        <dbReference type="ARBA" id="ARBA00022490"/>
    </source>
</evidence>
<evidence type="ECO:0000313" key="14">
    <source>
        <dbReference type="Proteomes" id="UP000199656"/>
    </source>
</evidence>
<evidence type="ECO:0000256" key="5">
    <source>
        <dbReference type="ARBA" id="ARBA00020295"/>
    </source>
</evidence>
<keyword evidence="14" id="KW-1185">Reference proteome</keyword>
<accession>A0A1H4GGS3</accession>
<dbReference type="GO" id="GO:0005975">
    <property type="term" value="P:carbohydrate metabolic process"/>
    <property type="evidence" value="ECO:0007669"/>
    <property type="project" value="InterPro"/>
</dbReference>
<organism evidence="13 14">
    <name type="scientific">Chitinophaga terrae</name>
    <name type="common">ex Kim and Jung 2007</name>
    <dbReference type="NCBI Taxonomy" id="408074"/>
    <lineage>
        <taxon>Bacteria</taxon>
        <taxon>Pseudomonadati</taxon>
        <taxon>Bacteroidota</taxon>
        <taxon>Chitinophagia</taxon>
        <taxon>Chitinophagales</taxon>
        <taxon>Chitinophagaceae</taxon>
        <taxon>Chitinophaga</taxon>
    </lineage>
</organism>
<evidence type="ECO:0000256" key="2">
    <source>
        <dbReference type="ARBA" id="ARBA00004496"/>
    </source>
</evidence>
<sequence length="873" mass="100626">MNYRIRFYLRYHTHYGQDLFLLGNLAALGNDLPEKAIPMKWLNEEWWYADVLVAATDLSLLQYQYLLKQQSDTHFDGIVRQLKLPATIKELVFIDNWMDAADPRIAGLSAPFAKVFFQRPVAETANGFAEATHLFRVHAPFLPTRQVVCLVGNQLPGGNWNTREPVLLQYDQQGWFSAPLDLSAAAMPFEYKYGIYDLDLQQFVKYEEGENRILNTAAAKDRQVVLHDGYIRVETPQWKGAGVAIPVFSIRTPEGFGTGEFSDLPALGRWAKANDLQLIQLLPVNDTTQTHTWTDSYPYAAISSFALHPLYIRLEEVGRLPDSHPLQKQFDRLRKWLNEREFVEYETVTAFKQAYLKALHSQLGAQLQTETYWEWFSSNESWLLPYAVFSFLRDKYKTNDFQRWEEHQVYDADAIHQLMITNEAVANTVHYHCFVQYHLHLQLKKATETLHQMGIALKGDLPIGVAKGSADVWVNPSSYHLTMQAGAPPDGFAAEGQNWGFPTYNWKQMLGDGLSWWQQRLKHMAVYFDAFRIDHILGFFRIWQIPGGAVSGILGYFDPAIPVVKEEFIQRGIDWNEDRFCEPFITEEILEEHFGNYAGMIRAGLMEISGGRYRLLPAYATQRLVQQSSLPAAVKNILLQLQTDVLFIKAIQAGKTVYHPRYRMEETRSFAALKPYDQAQLRSLYNNYFHNRQENIWRKEALKKLPVIRRATNMLICGEDLGPLPHCLPEVLRSLGVLSLEVERMPKKAGQQFTDIRQANYLSVLTPSTHDMSTLRGWWQEDPAITNNYYRNILGLPGNAPQLPGYGLVKEIIQRHRAAPAMWRIFQVQDLLAASGNHTLQEPDSERINIPANTQHYWRYRVPHTFTLYEQTV</sequence>
<feature type="domain" description="CBM20" evidence="12">
    <location>
        <begin position="125"/>
        <end position="240"/>
    </location>
</feature>
<dbReference type="PANTHER" id="PTHR32518:SF3">
    <property type="entry name" value="4-ALPHA-GLUCANOTRANSFERASE"/>
    <property type="match status" value="1"/>
</dbReference>
<dbReference type="Pfam" id="PF02446">
    <property type="entry name" value="Glyco_hydro_77"/>
    <property type="match status" value="1"/>
</dbReference>
<dbReference type="InterPro" id="IPR013784">
    <property type="entry name" value="Carb-bd-like_fold"/>
</dbReference>
<dbReference type="Gene3D" id="3.20.20.80">
    <property type="entry name" value="Glycosidases"/>
    <property type="match status" value="2"/>
</dbReference>
<keyword evidence="6" id="KW-0963">Cytoplasm</keyword>
<name>A0A1H4GGS3_9BACT</name>
<dbReference type="SUPFAM" id="SSF51445">
    <property type="entry name" value="(Trans)glycosidases"/>
    <property type="match status" value="1"/>
</dbReference>
<dbReference type="GO" id="GO:0005737">
    <property type="term" value="C:cytoplasm"/>
    <property type="evidence" value="ECO:0007669"/>
    <property type="project" value="UniProtKB-SubCell"/>
</dbReference>
<evidence type="ECO:0000256" key="9">
    <source>
        <dbReference type="ARBA" id="ARBA00023277"/>
    </source>
</evidence>
<evidence type="ECO:0000256" key="7">
    <source>
        <dbReference type="ARBA" id="ARBA00022676"/>
    </source>
</evidence>
<evidence type="ECO:0000256" key="11">
    <source>
        <dbReference type="ARBA" id="ARBA00031501"/>
    </source>
</evidence>
<dbReference type="STRING" id="408074.SAMN05660909_05334"/>
<keyword evidence="7" id="KW-0328">Glycosyltransferase</keyword>
<comment type="subcellular location">
    <subcellularLocation>
        <location evidence="2">Cytoplasm</location>
    </subcellularLocation>
</comment>
<dbReference type="SMART" id="SM01065">
    <property type="entry name" value="CBM_2"/>
    <property type="match status" value="2"/>
</dbReference>
<keyword evidence="9" id="KW-0119">Carbohydrate metabolism</keyword>
<dbReference type="PROSITE" id="PS51166">
    <property type="entry name" value="CBM20"/>
    <property type="match status" value="2"/>
</dbReference>
<reference evidence="14" key="1">
    <citation type="submission" date="2016-10" db="EMBL/GenBank/DDBJ databases">
        <authorList>
            <person name="Varghese N."/>
            <person name="Submissions S."/>
        </authorList>
    </citation>
    <scope>NUCLEOTIDE SEQUENCE [LARGE SCALE GENOMIC DNA]</scope>
    <source>
        <strain evidence="14">DSM 23920</strain>
    </source>
</reference>
<dbReference type="PANTHER" id="PTHR32518">
    <property type="match status" value="1"/>
</dbReference>
<dbReference type="InterPro" id="IPR013783">
    <property type="entry name" value="Ig-like_fold"/>
</dbReference>
<proteinExistence type="inferred from homology"/>
<evidence type="ECO:0000256" key="10">
    <source>
        <dbReference type="ARBA" id="ARBA00031423"/>
    </source>
</evidence>
<keyword evidence="8 13" id="KW-0808">Transferase</keyword>
<dbReference type="EMBL" id="FNRL01000040">
    <property type="protein sequence ID" value="SEB08806.1"/>
    <property type="molecule type" value="Genomic_DNA"/>
</dbReference>
<dbReference type="SUPFAM" id="SSF49452">
    <property type="entry name" value="Starch-binding domain-like"/>
    <property type="match status" value="2"/>
</dbReference>
<evidence type="ECO:0000256" key="8">
    <source>
        <dbReference type="ARBA" id="ARBA00022679"/>
    </source>
</evidence>
<dbReference type="InterPro" id="IPR017853">
    <property type="entry name" value="GH"/>
</dbReference>
<comment type="similarity">
    <text evidence="3">Belongs to the disproportionating enzyme family.</text>
</comment>
<dbReference type="OrthoDB" id="9811841at2"/>
<dbReference type="Pfam" id="PF00686">
    <property type="entry name" value="CBM_20"/>
    <property type="match status" value="2"/>
</dbReference>
<gene>
    <name evidence="13" type="ORF">SAMN05660909_05334</name>
</gene>
<dbReference type="GO" id="GO:0004134">
    <property type="term" value="F:4-alpha-glucanotransferase activity"/>
    <property type="evidence" value="ECO:0007669"/>
    <property type="project" value="UniProtKB-EC"/>
</dbReference>
<dbReference type="Gene3D" id="2.60.40.10">
    <property type="entry name" value="Immunoglobulins"/>
    <property type="match status" value="2"/>
</dbReference>
<protein>
    <recommendedName>
        <fullName evidence="5">4-alpha-glucanotransferase</fullName>
        <ecNumber evidence="4">2.4.1.25</ecNumber>
    </recommendedName>
    <alternativeName>
        <fullName evidence="10">Amylomaltase</fullName>
    </alternativeName>
    <alternativeName>
        <fullName evidence="11">Disproportionating enzyme</fullName>
    </alternativeName>
</protein>
<evidence type="ECO:0000256" key="3">
    <source>
        <dbReference type="ARBA" id="ARBA00005684"/>
    </source>
</evidence>
<dbReference type="EC" id="2.4.1.25" evidence="4"/>
<evidence type="ECO:0000256" key="4">
    <source>
        <dbReference type="ARBA" id="ARBA00012560"/>
    </source>
</evidence>
<dbReference type="InterPro" id="IPR003385">
    <property type="entry name" value="Glyco_hydro_77"/>
</dbReference>
<dbReference type="InterPro" id="IPR002044">
    <property type="entry name" value="CBM20"/>
</dbReference>
<feature type="domain" description="CBM20" evidence="12">
    <location>
        <begin position="1"/>
        <end position="99"/>
    </location>
</feature>